<protein>
    <submittedName>
        <fullName evidence="2">Serine/threonine protein phosphatase</fullName>
    </submittedName>
</protein>
<dbReference type="InterPro" id="IPR036457">
    <property type="entry name" value="PPM-type-like_dom_sf"/>
</dbReference>
<proteinExistence type="predicted"/>
<dbReference type="SMART" id="SM00332">
    <property type="entry name" value="PP2Cc"/>
    <property type="match status" value="1"/>
</dbReference>
<organism evidence="2 3">
    <name type="scientific">Nocardia brasiliensis</name>
    <dbReference type="NCBI Taxonomy" id="37326"/>
    <lineage>
        <taxon>Bacteria</taxon>
        <taxon>Bacillati</taxon>
        <taxon>Actinomycetota</taxon>
        <taxon>Actinomycetes</taxon>
        <taxon>Mycobacteriales</taxon>
        <taxon>Nocardiaceae</taxon>
        <taxon>Nocardia</taxon>
    </lineage>
</organism>
<dbReference type="SUPFAM" id="SSF81606">
    <property type="entry name" value="PP2C-like"/>
    <property type="match status" value="1"/>
</dbReference>
<evidence type="ECO:0000313" key="2">
    <source>
        <dbReference type="EMBL" id="QIS03858.1"/>
    </source>
</evidence>
<accession>A0A6G9XSH1</accession>
<feature type="domain" description="PPM-type phosphatase" evidence="1">
    <location>
        <begin position="21"/>
        <end position="242"/>
    </location>
</feature>
<evidence type="ECO:0000313" key="3">
    <source>
        <dbReference type="Proteomes" id="UP000501705"/>
    </source>
</evidence>
<gene>
    <name evidence="2" type="ORF">F5X71_17355</name>
</gene>
<dbReference type="PROSITE" id="PS51746">
    <property type="entry name" value="PPM_2"/>
    <property type="match status" value="1"/>
</dbReference>
<evidence type="ECO:0000259" key="1">
    <source>
        <dbReference type="PROSITE" id="PS51746"/>
    </source>
</evidence>
<dbReference type="InterPro" id="IPR001932">
    <property type="entry name" value="PPM-type_phosphatase-like_dom"/>
</dbReference>
<dbReference type="Gene3D" id="3.60.40.10">
    <property type="entry name" value="PPM-type phosphatase domain"/>
    <property type="match status" value="1"/>
</dbReference>
<dbReference type="AlphaFoldDB" id="A0A6G9XSH1"/>
<dbReference type="EMBL" id="CP046171">
    <property type="protein sequence ID" value="QIS03858.1"/>
    <property type="molecule type" value="Genomic_DNA"/>
</dbReference>
<reference evidence="2 3" key="1">
    <citation type="journal article" date="2019" name="ACS Chem. Biol.">
        <title>Identification and Mobilization of a Cryptic Antibiotic Biosynthesis Gene Locus from a Human-Pathogenic Nocardia Isolate.</title>
        <authorList>
            <person name="Herisse M."/>
            <person name="Ishida K."/>
            <person name="Porter J.L."/>
            <person name="Howden B."/>
            <person name="Hertweck C."/>
            <person name="Stinear T.P."/>
            <person name="Pidot S.J."/>
        </authorList>
    </citation>
    <scope>NUCLEOTIDE SEQUENCE [LARGE SCALE GENOMIC DNA]</scope>
    <source>
        <strain evidence="2 3">AUSMDU00024985</strain>
    </source>
</reference>
<sequence>MCSAPVSDDTDPEEVRLTGAAWESVSRRGARSLNADAAATHTDPTTARTAFVVADGIGNHLLAVRAARTAATVAARVAADAGARAGILAAQHELLRQFPQSEADSVLVVAVLPAGAGPADIAWVGDCRAYRWNGRVLHQITVDHTVAEFWRIRGHQPPPRLNHLVTTSARTVRPADIGQAGTGASTGRLLLSTDGVHKRLDITTIKVVLAGSASPALAADTLVRSALHAGGTDNTTALVADRR</sequence>
<name>A0A6G9XSH1_NOCBR</name>
<dbReference type="RefSeq" id="WP_167462965.1">
    <property type="nucleotide sequence ID" value="NZ_CP046171.1"/>
</dbReference>
<dbReference type="SMART" id="SM00331">
    <property type="entry name" value="PP2C_SIG"/>
    <property type="match status" value="1"/>
</dbReference>
<dbReference type="Proteomes" id="UP000501705">
    <property type="component" value="Chromosome"/>
</dbReference>